<protein>
    <submittedName>
        <fullName evidence="1">Uncharacterized protein</fullName>
    </submittedName>
</protein>
<dbReference type="EMBL" id="JASBWU010000006">
    <property type="protein sequence ID" value="KAJ9120615.1"/>
    <property type="molecule type" value="Genomic_DNA"/>
</dbReference>
<proteinExistence type="predicted"/>
<gene>
    <name evidence="1" type="ORF">QFC22_002544</name>
</gene>
<comment type="caution">
    <text evidence="1">The sequence shown here is derived from an EMBL/GenBank/DDBJ whole genome shotgun (WGS) entry which is preliminary data.</text>
</comment>
<sequence>MMQMFPDNPSLLGLNVNKGSKILLRLRPPQAPDTFYEVEQLVLVMLHELTHNVYSPHDASFYKLLGELEEEWYALKRKGYSGEGFHSNGARLGGYHSVPEHIGRIKALEAAEKRRVKSTLMGKGGRLGGAAVAGEGVRKSPREMAVEAAERRLRDESSCSHDSPSAVAEAAKAASQSMGRDAVDLTASDGSSDSHSDNDHRGDEGKVSNARNPEEEQVFIDLVSDEETSPTGTGIPEKKSRKRIFPPALADTESKARIVPTTEHDATLGRPVRCLRGFETD</sequence>
<evidence type="ECO:0000313" key="1">
    <source>
        <dbReference type="EMBL" id="KAJ9120615.1"/>
    </source>
</evidence>
<name>A0ACC2XB47_9TREE</name>
<keyword evidence="2" id="KW-1185">Reference proteome</keyword>
<evidence type="ECO:0000313" key="2">
    <source>
        <dbReference type="Proteomes" id="UP001243375"/>
    </source>
</evidence>
<reference evidence="1" key="1">
    <citation type="submission" date="2023-04" db="EMBL/GenBank/DDBJ databases">
        <title>Draft Genome sequencing of Naganishia species isolated from polar environments using Oxford Nanopore Technology.</title>
        <authorList>
            <person name="Leo P."/>
            <person name="Venkateswaran K."/>
        </authorList>
    </citation>
    <scope>NUCLEOTIDE SEQUENCE</scope>
    <source>
        <strain evidence="1">MNA-CCFEE 5425</strain>
    </source>
</reference>
<organism evidence="1 2">
    <name type="scientific">Naganishia vaughanmartiniae</name>
    <dbReference type="NCBI Taxonomy" id="1424756"/>
    <lineage>
        <taxon>Eukaryota</taxon>
        <taxon>Fungi</taxon>
        <taxon>Dikarya</taxon>
        <taxon>Basidiomycota</taxon>
        <taxon>Agaricomycotina</taxon>
        <taxon>Tremellomycetes</taxon>
        <taxon>Filobasidiales</taxon>
        <taxon>Filobasidiaceae</taxon>
        <taxon>Naganishia</taxon>
    </lineage>
</organism>
<dbReference type="Proteomes" id="UP001243375">
    <property type="component" value="Unassembled WGS sequence"/>
</dbReference>
<accession>A0ACC2XB47</accession>